<proteinExistence type="predicted"/>
<feature type="domain" description="Enoyl reductase (ER)" evidence="1">
    <location>
        <begin position="10"/>
        <end position="321"/>
    </location>
</feature>
<dbReference type="PANTHER" id="PTHR44013">
    <property type="entry name" value="ZINC-TYPE ALCOHOL DEHYDROGENASE-LIKE PROTEIN C16A3.02C"/>
    <property type="match status" value="1"/>
</dbReference>
<dbReference type="PANTHER" id="PTHR44013:SF1">
    <property type="entry name" value="ZINC-TYPE ALCOHOL DEHYDROGENASE-LIKE PROTEIN C16A3.02C"/>
    <property type="match status" value="1"/>
</dbReference>
<dbReference type="Pfam" id="PF13602">
    <property type="entry name" value="ADH_zinc_N_2"/>
    <property type="match status" value="1"/>
</dbReference>
<dbReference type="Proteomes" id="UP000295411">
    <property type="component" value="Unassembled WGS sequence"/>
</dbReference>
<keyword evidence="3" id="KW-1185">Reference proteome</keyword>
<dbReference type="InterPro" id="IPR011032">
    <property type="entry name" value="GroES-like_sf"/>
</dbReference>
<dbReference type="AlphaFoldDB" id="A0A4R5TPC4"/>
<dbReference type="SUPFAM" id="SSF50129">
    <property type="entry name" value="GroES-like"/>
    <property type="match status" value="1"/>
</dbReference>
<evidence type="ECO:0000313" key="3">
    <source>
        <dbReference type="Proteomes" id="UP000295411"/>
    </source>
</evidence>
<dbReference type="InterPro" id="IPR013154">
    <property type="entry name" value="ADH-like_N"/>
</dbReference>
<gene>
    <name evidence="2" type="ORF">E2F48_14175</name>
</gene>
<reference evidence="2 3" key="1">
    <citation type="submission" date="2019-03" db="EMBL/GenBank/DDBJ databases">
        <title>Arthrobacter sp. nov., an bacterium isolated from biocrust in Mu Us Desert.</title>
        <authorList>
            <person name="Lixiong L."/>
        </authorList>
    </citation>
    <scope>NUCLEOTIDE SEQUENCE [LARGE SCALE GENOMIC DNA]</scope>
    <source>
        <strain evidence="2 3">SLN-3</strain>
    </source>
</reference>
<dbReference type="RefSeq" id="WP_133404623.1">
    <property type="nucleotide sequence ID" value="NZ_SMTK01000005.1"/>
</dbReference>
<dbReference type="InterPro" id="IPR052733">
    <property type="entry name" value="Chloroplast_QOR"/>
</dbReference>
<dbReference type="CDD" id="cd08267">
    <property type="entry name" value="MDR1"/>
    <property type="match status" value="1"/>
</dbReference>
<evidence type="ECO:0000259" key="1">
    <source>
        <dbReference type="SMART" id="SM00829"/>
    </source>
</evidence>
<accession>A0A4R5TPC4</accession>
<dbReference type="Gene3D" id="3.40.50.720">
    <property type="entry name" value="NAD(P)-binding Rossmann-like Domain"/>
    <property type="match status" value="1"/>
</dbReference>
<dbReference type="InterPro" id="IPR020843">
    <property type="entry name" value="ER"/>
</dbReference>
<dbReference type="EMBL" id="SMTK01000005">
    <property type="protein sequence ID" value="TDK23938.1"/>
    <property type="molecule type" value="Genomic_DNA"/>
</dbReference>
<dbReference type="OrthoDB" id="9790818at2"/>
<dbReference type="InterPro" id="IPR036291">
    <property type="entry name" value="NAD(P)-bd_dom_sf"/>
</dbReference>
<dbReference type="SUPFAM" id="SSF51735">
    <property type="entry name" value="NAD(P)-binding Rossmann-fold domains"/>
    <property type="match status" value="1"/>
</dbReference>
<dbReference type="GO" id="GO:0016491">
    <property type="term" value="F:oxidoreductase activity"/>
    <property type="evidence" value="ECO:0007669"/>
    <property type="project" value="InterPro"/>
</dbReference>
<dbReference type="Gene3D" id="3.90.180.10">
    <property type="entry name" value="Medium-chain alcohol dehydrogenases, catalytic domain"/>
    <property type="match status" value="1"/>
</dbReference>
<name>A0A4R5TPC4_9MICC</name>
<dbReference type="Pfam" id="PF08240">
    <property type="entry name" value="ADH_N"/>
    <property type="match status" value="1"/>
</dbReference>
<dbReference type="SMART" id="SM00829">
    <property type="entry name" value="PKS_ER"/>
    <property type="match status" value="1"/>
</dbReference>
<comment type="caution">
    <text evidence="2">The sequence shown here is derived from an EMBL/GenBank/DDBJ whole genome shotgun (WGS) entry which is preliminary data.</text>
</comment>
<evidence type="ECO:0000313" key="2">
    <source>
        <dbReference type="EMBL" id="TDK23938.1"/>
    </source>
</evidence>
<protein>
    <submittedName>
        <fullName evidence="2">NAD(P)-dependent alcohol dehydrogenase</fullName>
    </submittedName>
</protein>
<sequence>MRAIVQDKYGDADVLRLEEVERPEPGHQQVLIRVRAAGVDPGVWHIMAGQPLGVRPAFGVRRPRQRTRGADIAGIVEAVGPGVTRFVPGDEVFGVASGSFADFALASSEKGLAHKPEGLSFAEAAVIPISGCTALQGLRRGGVAGGARVLVLGASGGVGSFAVQLAKAFGAHVTGVASTGKLDFVRGLGADEVMDYTQQDPVDGTRRFDLILDTGGNRPLRKLRRALAPGGTLVIVGGEGGRGLLGGFERAMLGAPVLSLVTGQKLRGLTAVTSRADLITLTEFVEAGQLRAPLDRTFPLEEAPDAIRYLHAGTVRGKVAITI</sequence>
<organism evidence="2 3">
    <name type="scientific">Arthrobacter crusticola</name>
    <dbReference type="NCBI Taxonomy" id="2547960"/>
    <lineage>
        <taxon>Bacteria</taxon>
        <taxon>Bacillati</taxon>
        <taxon>Actinomycetota</taxon>
        <taxon>Actinomycetes</taxon>
        <taxon>Micrococcales</taxon>
        <taxon>Micrococcaceae</taxon>
        <taxon>Arthrobacter</taxon>
    </lineage>
</organism>